<dbReference type="EMBL" id="JAAAHW010000172">
    <property type="protein sequence ID" value="KAG0005625.1"/>
    <property type="molecule type" value="Genomic_DNA"/>
</dbReference>
<dbReference type="InterPro" id="IPR001242">
    <property type="entry name" value="Condensation_dom"/>
</dbReference>
<dbReference type="CDD" id="cd19544">
    <property type="entry name" value="E-C_NRPS"/>
    <property type="match status" value="1"/>
</dbReference>
<keyword evidence="3" id="KW-0436">Ligase</keyword>
<dbReference type="FunFam" id="2.30.38.10:FF:000001">
    <property type="entry name" value="Non-ribosomal peptide synthetase PvdI"/>
    <property type="match status" value="1"/>
</dbReference>
<gene>
    <name evidence="6" type="ORF">BGZ65_010536</name>
</gene>
<proteinExistence type="inferred from homology"/>
<dbReference type="SUPFAM" id="SSF47336">
    <property type="entry name" value="ACP-like"/>
    <property type="match status" value="1"/>
</dbReference>
<dbReference type="Gene3D" id="3.40.50.980">
    <property type="match status" value="2"/>
</dbReference>
<dbReference type="Pfam" id="PF00975">
    <property type="entry name" value="Thioesterase"/>
    <property type="match status" value="1"/>
</dbReference>
<keyword evidence="7" id="KW-1185">Reference proteome</keyword>
<dbReference type="GO" id="GO:0072330">
    <property type="term" value="P:monocarboxylic acid biosynthetic process"/>
    <property type="evidence" value="ECO:0007669"/>
    <property type="project" value="UniProtKB-ARBA"/>
</dbReference>
<dbReference type="NCBIfam" id="TIGR01733">
    <property type="entry name" value="AA-adenyl-dom"/>
    <property type="match status" value="1"/>
</dbReference>
<dbReference type="GO" id="GO:0005737">
    <property type="term" value="C:cytoplasm"/>
    <property type="evidence" value="ECO:0007669"/>
    <property type="project" value="TreeGrafter"/>
</dbReference>
<dbReference type="PROSITE" id="PS00012">
    <property type="entry name" value="PHOSPHOPANTETHEINE"/>
    <property type="match status" value="1"/>
</dbReference>
<comment type="caution">
    <text evidence="6">The sequence shown here is derived from an EMBL/GenBank/DDBJ whole genome shotgun (WGS) entry which is preliminary data.</text>
</comment>
<dbReference type="PROSITE" id="PS00455">
    <property type="entry name" value="AMP_BINDING"/>
    <property type="match status" value="1"/>
</dbReference>
<dbReference type="GO" id="GO:0043041">
    <property type="term" value="P:amino acid activation for nonribosomal peptide biosynthetic process"/>
    <property type="evidence" value="ECO:0007669"/>
    <property type="project" value="TreeGrafter"/>
</dbReference>
<dbReference type="InterPro" id="IPR029058">
    <property type="entry name" value="AB_hydrolase_fold"/>
</dbReference>
<dbReference type="FunFam" id="1.10.1200.10:FF:000016">
    <property type="entry name" value="Non-ribosomal peptide synthase"/>
    <property type="match status" value="1"/>
</dbReference>
<name>A0A9P6MJX0_9FUNG</name>
<dbReference type="InterPro" id="IPR000873">
    <property type="entry name" value="AMP-dep_synth/lig_dom"/>
</dbReference>
<dbReference type="GO" id="GO:0016874">
    <property type="term" value="F:ligase activity"/>
    <property type="evidence" value="ECO:0007669"/>
    <property type="project" value="UniProtKB-KW"/>
</dbReference>
<dbReference type="InterPro" id="IPR036736">
    <property type="entry name" value="ACP-like_sf"/>
</dbReference>
<dbReference type="InterPro" id="IPR020802">
    <property type="entry name" value="TesA-like"/>
</dbReference>
<dbReference type="InterPro" id="IPR020845">
    <property type="entry name" value="AMP-binding_CS"/>
</dbReference>
<dbReference type="Gene3D" id="3.30.559.30">
    <property type="entry name" value="Nonribosomal peptide synthetase, condensation domain"/>
    <property type="match status" value="1"/>
</dbReference>
<dbReference type="SUPFAM" id="SSF56801">
    <property type="entry name" value="Acetyl-CoA synthetase-like"/>
    <property type="match status" value="1"/>
</dbReference>
<dbReference type="SUPFAM" id="SSF53474">
    <property type="entry name" value="alpha/beta-Hydrolases"/>
    <property type="match status" value="1"/>
</dbReference>
<keyword evidence="2" id="KW-0597">Phosphoprotein</keyword>
<organism evidence="6 7">
    <name type="scientific">Modicella reniformis</name>
    <dbReference type="NCBI Taxonomy" id="1440133"/>
    <lineage>
        <taxon>Eukaryota</taxon>
        <taxon>Fungi</taxon>
        <taxon>Fungi incertae sedis</taxon>
        <taxon>Mucoromycota</taxon>
        <taxon>Mortierellomycotina</taxon>
        <taxon>Mortierellomycetes</taxon>
        <taxon>Mortierellales</taxon>
        <taxon>Mortierellaceae</taxon>
        <taxon>Modicella</taxon>
    </lineage>
</organism>
<dbReference type="FunFam" id="3.40.50.12780:FF:000012">
    <property type="entry name" value="Non-ribosomal peptide synthetase"/>
    <property type="match status" value="1"/>
</dbReference>
<evidence type="ECO:0000313" key="6">
    <source>
        <dbReference type="EMBL" id="KAG0005625.1"/>
    </source>
</evidence>
<dbReference type="CDD" id="cd05930">
    <property type="entry name" value="A_NRPS"/>
    <property type="match status" value="1"/>
</dbReference>
<dbReference type="SMART" id="SM00824">
    <property type="entry name" value="PKS_TE"/>
    <property type="match status" value="1"/>
</dbReference>
<dbReference type="Gene3D" id="3.30.300.30">
    <property type="match status" value="1"/>
</dbReference>
<dbReference type="PANTHER" id="PTHR45527:SF1">
    <property type="entry name" value="FATTY ACID SYNTHASE"/>
    <property type="match status" value="1"/>
</dbReference>
<evidence type="ECO:0000256" key="1">
    <source>
        <dbReference type="ARBA" id="ARBA00022450"/>
    </source>
</evidence>
<dbReference type="Pfam" id="PF00501">
    <property type="entry name" value="AMP-binding"/>
    <property type="match status" value="1"/>
</dbReference>
<reference evidence="6" key="1">
    <citation type="journal article" date="2020" name="Fungal Divers.">
        <title>Resolving the Mortierellaceae phylogeny through synthesis of multi-gene phylogenetics and phylogenomics.</title>
        <authorList>
            <person name="Vandepol N."/>
            <person name="Liber J."/>
            <person name="Desiro A."/>
            <person name="Na H."/>
            <person name="Kennedy M."/>
            <person name="Barry K."/>
            <person name="Grigoriev I.V."/>
            <person name="Miller A.N."/>
            <person name="O'Donnell K."/>
            <person name="Stajich J.E."/>
            <person name="Bonito G."/>
        </authorList>
    </citation>
    <scope>NUCLEOTIDE SEQUENCE</scope>
    <source>
        <strain evidence="6">MES-2147</strain>
    </source>
</reference>
<comment type="similarity">
    <text evidence="4">Belongs to the NRP synthetase family.</text>
</comment>
<dbReference type="InterPro" id="IPR023213">
    <property type="entry name" value="CAT-like_dom_sf"/>
</dbReference>
<dbReference type="InterPro" id="IPR001031">
    <property type="entry name" value="Thioesterase"/>
</dbReference>
<dbReference type="InterPro" id="IPR006162">
    <property type="entry name" value="Ppantetheine_attach_site"/>
</dbReference>
<sequence>MISGLQRLGYSLSVRALFDSPTLSALAQSVGEHCDITIPSNRITPDIDRITPDLLPLIDLTQSEIDSITKQVPGGVANIQDIYALSPLQDGILFHHLMAKKGDPYLLFMSSAFNNRESLDRYLAAIQQTVDRHDILRTSFVWENLSTPAQVVLREASLPIMNLQLDPAKGPITQQLKTMFDPLHYRIDLTRAPLLHFVTAQESDGRWILVRLQHHLIGDHSTMEILNAEILEILEGRGDTLSTPQPYRNLIAQARFGVSQDEHERFFKEMLADIESPSLPYGIVDVNSEGAEVKVLYRMLPQELNTQLRSQARRLGVSLASLCHLAWALVIARTSGQQNVVFGTVLFGRMQGGSGQSQAMGLFINTLPIRVDIDERSVEDIVRATHTILASLLEHEHASLALAQRCSGVPAGTPLFSSLLNYRHNAVLPSNTSDMYGKYLDSQEHTNYPMDLSVEDFGNSLGLTVQALQPIEADRVYGYMQQALESLASALERAPSTSGSDLEVLPAEERTMLLQTLSTTQESHPDQLCLHQLFEQQVARAPDAIAVVHDDFSLTYSELNARANRLAHHLIKLGVQPDVLVAICVERSPEMIIGLLAILKAGGAYVPLDPSYASDRSRNILDDAKPAIVVADNIGKSALGEGALSHLVVVDPSALEQGPVNNPQPVQLTSQHLAYVIYTSGSTGKPKGVLVEHQGAVTLVCSEVELFDISPTSRLMQFTSLSFDNSVSEIFSSLMSGASLYLLKDDVRLDKDRLWNFITGHSISYISLTPTMLLGCKDMPALESLRTVIAMGEAMPPTLPQALRAIAPNSTIVNAYGPTETTVGALAWKCSTDFSGDIVPIGRPYANKRVYLLDTHGNPVPFGAVGELYIGGVGVARGYLNRPELTAERFLNDPFAGDADARMYRTGDLARYLPDGNLVYLGRNDHQVKIRGFRIELGEIEARLHEHPLVAEAVVIAIGEEANKRLVAYVIAKSDMQHTPEDVTQFSQVLRSHLATKLPEYMVPAAFVRMDAFPLTSNGKLDRGVLPVPGDDAFARQAYEPPRGTIESAISNIWVEILNISRIGRHDDFFMIGGHSLLALRMVSRIRHMLGFEISLRTIFEAPTIAKLAPRLGESGTAQDETFRVLLPIKTKGSRPPLFCVHPVLGLSWCFIGLSKHLHPDQPLYGLQARGFYEDAGLASTLDEMVFDYITQIRRVQPHGPYHLLGYSFGGLVAHTMAAHLEKQGERVAFVALMDTPADYHTAEYNPVDEDQKEFDPTKILRGNNEDVIPDLAKPFFDRTPKIMENNGRLSQSQAPLIFNGDLIVFHATVQTEGERELTADEWKPYVLGKVEKYDIQCEHEEMIKPEPLAEIGRILAQKLDESCRYGDQE</sequence>
<dbReference type="PANTHER" id="PTHR45527">
    <property type="entry name" value="NONRIBOSOMAL PEPTIDE SYNTHETASE"/>
    <property type="match status" value="1"/>
</dbReference>
<keyword evidence="1" id="KW-0596">Phosphopantetheine</keyword>
<dbReference type="FunFam" id="3.40.50.980:FF:000001">
    <property type="entry name" value="Non-ribosomal peptide synthetase"/>
    <property type="match status" value="1"/>
</dbReference>
<dbReference type="InterPro" id="IPR025110">
    <property type="entry name" value="AMP-bd_C"/>
</dbReference>
<dbReference type="Gene3D" id="2.30.38.10">
    <property type="entry name" value="Luciferase, Domain 3"/>
    <property type="match status" value="1"/>
</dbReference>
<protein>
    <recommendedName>
        <fullName evidence="5">Carrier domain-containing protein</fullName>
    </recommendedName>
</protein>
<dbReference type="Pfam" id="PF00668">
    <property type="entry name" value="Condensation"/>
    <property type="match status" value="1"/>
</dbReference>
<dbReference type="PROSITE" id="PS50075">
    <property type="entry name" value="CARRIER"/>
    <property type="match status" value="1"/>
</dbReference>
<dbReference type="Pfam" id="PF00550">
    <property type="entry name" value="PP-binding"/>
    <property type="match status" value="1"/>
</dbReference>
<dbReference type="GO" id="GO:0044550">
    <property type="term" value="P:secondary metabolite biosynthetic process"/>
    <property type="evidence" value="ECO:0007669"/>
    <property type="project" value="TreeGrafter"/>
</dbReference>
<dbReference type="InterPro" id="IPR010071">
    <property type="entry name" value="AA_adenyl_dom"/>
</dbReference>
<dbReference type="Gene3D" id="3.40.50.1820">
    <property type="entry name" value="alpha/beta hydrolase"/>
    <property type="match status" value="1"/>
</dbReference>
<evidence type="ECO:0000256" key="2">
    <source>
        <dbReference type="ARBA" id="ARBA00022553"/>
    </source>
</evidence>
<evidence type="ECO:0000256" key="4">
    <source>
        <dbReference type="ARBA" id="ARBA00029454"/>
    </source>
</evidence>
<dbReference type="GO" id="GO:0031177">
    <property type="term" value="F:phosphopantetheine binding"/>
    <property type="evidence" value="ECO:0007669"/>
    <property type="project" value="TreeGrafter"/>
</dbReference>
<dbReference type="Proteomes" id="UP000749646">
    <property type="component" value="Unassembled WGS sequence"/>
</dbReference>
<dbReference type="InterPro" id="IPR009081">
    <property type="entry name" value="PP-bd_ACP"/>
</dbReference>
<evidence type="ECO:0000259" key="5">
    <source>
        <dbReference type="PROSITE" id="PS50075"/>
    </source>
</evidence>
<dbReference type="SUPFAM" id="SSF52777">
    <property type="entry name" value="CoA-dependent acyltransferases"/>
    <property type="match status" value="2"/>
</dbReference>
<evidence type="ECO:0000256" key="3">
    <source>
        <dbReference type="ARBA" id="ARBA00022598"/>
    </source>
</evidence>
<dbReference type="InterPro" id="IPR045851">
    <property type="entry name" value="AMP-bd_C_sf"/>
</dbReference>
<evidence type="ECO:0000313" key="7">
    <source>
        <dbReference type="Proteomes" id="UP000749646"/>
    </source>
</evidence>
<dbReference type="Pfam" id="PF13193">
    <property type="entry name" value="AMP-binding_C"/>
    <property type="match status" value="1"/>
</dbReference>
<dbReference type="Gene3D" id="3.30.559.10">
    <property type="entry name" value="Chloramphenicol acetyltransferase-like domain"/>
    <property type="match status" value="1"/>
</dbReference>
<dbReference type="OrthoDB" id="329835at2759"/>
<dbReference type="FunFam" id="3.30.300.30:FF:000010">
    <property type="entry name" value="Enterobactin synthetase component F"/>
    <property type="match status" value="1"/>
</dbReference>
<feature type="domain" description="Carrier" evidence="5">
    <location>
        <begin position="1041"/>
        <end position="1116"/>
    </location>
</feature>
<accession>A0A9P6MJX0</accession>